<dbReference type="RefSeq" id="WP_128522907.1">
    <property type="nucleotide sequence ID" value="NZ_CANLVY010000004.1"/>
</dbReference>
<keyword evidence="1" id="KW-1133">Transmembrane helix</keyword>
<name>A0A410M8Z0_9BACI</name>
<dbReference type="InterPro" id="IPR035211">
    <property type="entry name" value="DUF5325"/>
</dbReference>
<keyword evidence="1" id="KW-0812">Transmembrane</keyword>
<organism evidence="2 3">
    <name type="scientific">Halobacillus litoralis</name>
    <dbReference type="NCBI Taxonomy" id="45668"/>
    <lineage>
        <taxon>Bacteria</taxon>
        <taxon>Bacillati</taxon>
        <taxon>Bacillota</taxon>
        <taxon>Bacilli</taxon>
        <taxon>Bacillales</taxon>
        <taxon>Bacillaceae</taxon>
        <taxon>Halobacillus</taxon>
    </lineage>
</organism>
<dbReference type="Pfam" id="PF17259">
    <property type="entry name" value="DUF5325"/>
    <property type="match status" value="1"/>
</dbReference>
<evidence type="ECO:0000313" key="2">
    <source>
        <dbReference type="EMBL" id="QAS51143.1"/>
    </source>
</evidence>
<protein>
    <submittedName>
        <fullName evidence="2">Uncharacterized protein</fullName>
    </submittedName>
</protein>
<dbReference type="Proteomes" id="UP000287756">
    <property type="component" value="Chromosome"/>
</dbReference>
<dbReference type="AlphaFoldDB" id="A0A410M8Z0"/>
<dbReference type="EMBL" id="CP026118">
    <property type="protein sequence ID" value="QAS51143.1"/>
    <property type="molecule type" value="Genomic_DNA"/>
</dbReference>
<dbReference type="OrthoDB" id="2679959at2"/>
<gene>
    <name evidence="2" type="ORF">HLI_02440</name>
</gene>
<feature type="transmembrane region" description="Helical" evidence="1">
    <location>
        <begin position="30"/>
        <end position="49"/>
    </location>
</feature>
<keyword evidence="1" id="KW-0472">Membrane</keyword>
<proteinExistence type="predicted"/>
<sequence length="60" mass="6861">MKNNQWNPGFLAFLVILSFVAVGFALGQEIFWLAAVLFILGFVLMSFGLKRKRQQQQEQA</sequence>
<feature type="transmembrane region" description="Helical" evidence="1">
    <location>
        <begin position="7"/>
        <end position="24"/>
    </location>
</feature>
<dbReference type="KEGG" id="hli:HLI_02440"/>
<accession>A0A410M8Z0</accession>
<evidence type="ECO:0000313" key="3">
    <source>
        <dbReference type="Proteomes" id="UP000287756"/>
    </source>
</evidence>
<evidence type="ECO:0000256" key="1">
    <source>
        <dbReference type="SAM" id="Phobius"/>
    </source>
</evidence>
<reference evidence="2 3" key="1">
    <citation type="submission" date="2018-01" db="EMBL/GenBank/DDBJ databases">
        <title>The whole genome sequencing and assembly of Halobacillus litoralis ERB031 strain.</title>
        <authorList>
            <person name="Lee S.-J."/>
            <person name="Park M.-K."/>
            <person name="Kim J.-Y."/>
            <person name="Lee Y.-J."/>
            <person name="Yi H."/>
            <person name="Bahn Y.-S."/>
            <person name="Kim J.F."/>
            <person name="Lee D.-W."/>
        </authorList>
    </citation>
    <scope>NUCLEOTIDE SEQUENCE [LARGE SCALE GENOMIC DNA]</scope>
    <source>
        <strain evidence="2 3">ERB 031</strain>
    </source>
</reference>